<dbReference type="AlphaFoldDB" id="C2MAM2"/>
<keyword evidence="5 16" id="KW-0285">Flavoprotein</keyword>
<evidence type="ECO:0000256" key="10">
    <source>
        <dbReference type="ARBA" id="ARBA00023027"/>
    </source>
</evidence>
<dbReference type="OrthoDB" id="9813828at2"/>
<dbReference type="PIRSF" id="PIRSF009437">
    <property type="entry name" value="NQR-1_subunit_C"/>
    <property type="match status" value="1"/>
</dbReference>
<reference evidence="19 20" key="1">
    <citation type="submission" date="2009-04" db="EMBL/GenBank/DDBJ databases">
        <authorList>
            <person name="Sebastian Y."/>
            <person name="Madupu R."/>
            <person name="Durkin A.S."/>
            <person name="Torralba M."/>
            <person name="Methe B."/>
            <person name="Sutton G.G."/>
            <person name="Strausberg R.L."/>
            <person name="Nelson K.E."/>
        </authorList>
    </citation>
    <scope>NUCLEOTIDE SEQUENCE [LARGE SCALE GENOMIC DNA]</scope>
    <source>
        <strain evidence="19 20">60-3</strain>
    </source>
</reference>
<evidence type="ECO:0000256" key="12">
    <source>
        <dbReference type="ARBA" id="ARBA00023065"/>
    </source>
</evidence>
<gene>
    <name evidence="16 19" type="primary">nqrC</name>
    <name evidence="19" type="ORF">PORUE0001_1156</name>
</gene>
<keyword evidence="7 16" id="KW-0812">Transmembrane</keyword>
<organism evidence="19 20">
    <name type="scientific">Porphyromonas uenonis 60-3</name>
    <dbReference type="NCBI Taxonomy" id="596327"/>
    <lineage>
        <taxon>Bacteria</taxon>
        <taxon>Pseudomonadati</taxon>
        <taxon>Bacteroidota</taxon>
        <taxon>Bacteroidia</taxon>
        <taxon>Bacteroidales</taxon>
        <taxon>Porphyromonadaceae</taxon>
        <taxon>Porphyromonas</taxon>
    </lineage>
</organism>
<evidence type="ECO:0000259" key="18">
    <source>
        <dbReference type="SMART" id="SM00900"/>
    </source>
</evidence>
<evidence type="ECO:0000256" key="16">
    <source>
        <dbReference type="HAMAP-Rule" id="MF_00427"/>
    </source>
</evidence>
<dbReference type="eggNOG" id="COG2869">
    <property type="taxonomic scope" value="Bacteria"/>
</dbReference>
<dbReference type="InterPro" id="IPR010204">
    <property type="entry name" value="NqrC"/>
</dbReference>
<sequence length="249" mass="27380">MNRDSNSYTILYAAIMVVVVAIALALTAVALRKPQQENERIDKMQQILRAVHLEPTKDQVIPTYTKVIKQELLVNGQGEVIATFEGDQIAQNEAFQMNTANQFKLRQQDHALGLPVYVAEVDGQQLYIFPMDGAGLWGAIWGFLAVQADGSTVYGADFSHAGETPGLGAEIATKHFSQEFVGKQLYRDEQFKSIAVVKHGRSLDDQDYVDGISGGTLTSNGVNNMLENSIKEYLPYIEQIRGAQAVAAE</sequence>
<keyword evidence="2 16" id="KW-1003">Cell membrane</keyword>
<evidence type="ECO:0000256" key="3">
    <source>
        <dbReference type="ARBA" id="ARBA00022519"/>
    </source>
</evidence>
<keyword evidence="12 16" id="KW-0406">Ion transport</keyword>
<dbReference type="EMBL" id="ACLR01000111">
    <property type="protein sequence ID" value="EEK17224.1"/>
    <property type="molecule type" value="Genomic_DNA"/>
</dbReference>
<keyword evidence="13 16" id="KW-0830">Ubiquinone</keyword>
<dbReference type="SMART" id="SM00900">
    <property type="entry name" value="FMN_bind"/>
    <property type="match status" value="1"/>
</dbReference>
<dbReference type="InterPro" id="IPR007329">
    <property type="entry name" value="FMN-bd"/>
</dbReference>
<evidence type="ECO:0000256" key="14">
    <source>
        <dbReference type="ARBA" id="ARBA00023136"/>
    </source>
</evidence>
<keyword evidence="6 16" id="KW-0288">FMN</keyword>
<evidence type="ECO:0000313" key="20">
    <source>
        <dbReference type="Proteomes" id="UP000003303"/>
    </source>
</evidence>
<dbReference type="PANTHER" id="PTHR37838:SF1">
    <property type="entry name" value="NA(+)-TRANSLOCATING NADH-QUINONE REDUCTASE SUBUNIT C"/>
    <property type="match status" value="1"/>
</dbReference>
<comment type="cofactor">
    <cofactor evidence="16 17">
        <name>FMN</name>
        <dbReference type="ChEBI" id="CHEBI:58210"/>
    </cofactor>
</comment>
<keyword evidence="10 16" id="KW-0520">NAD</keyword>
<comment type="subcellular location">
    <subcellularLocation>
        <location evidence="16">Cell membrane</location>
        <topology evidence="16">Single-pass membrane protein</topology>
    </subcellularLocation>
</comment>
<keyword evidence="19" id="KW-0560">Oxidoreductase</keyword>
<keyword evidence="20" id="KW-1185">Reference proteome</keyword>
<dbReference type="EC" id="7.2.1.1" evidence="16 17"/>
<dbReference type="Pfam" id="PF04205">
    <property type="entry name" value="FMN_bind"/>
    <property type="match status" value="1"/>
</dbReference>
<comment type="caution">
    <text evidence="16">Lacks conserved residue(s) required for the propagation of feature annotation.</text>
</comment>
<dbReference type="GO" id="GO:0005886">
    <property type="term" value="C:plasma membrane"/>
    <property type="evidence" value="ECO:0007669"/>
    <property type="project" value="UniProtKB-SubCell"/>
</dbReference>
<evidence type="ECO:0000256" key="5">
    <source>
        <dbReference type="ARBA" id="ARBA00022630"/>
    </source>
</evidence>
<evidence type="ECO:0000256" key="17">
    <source>
        <dbReference type="PIRNR" id="PIRNR009437"/>
    </source>
</evidence>
<keyword evidence="14 16" id="KW-0472">Membrane</keyword>
<dbReference type="GO" id="GO:0016655">
    <property type="term" value="F:oxidoreductase activity, acting on NAD(P)H, quinone or similar compound as acceptor"/>
    <property type="evidence" value="ECO:0007669"/>
    <property type="project" value="UniProtKB-UniRule"/>
</dbReference>
<comment type="catalytic activity">
    <reaction evidence="16 17">
        <text>a ubiquinone + n Na(+)(in) + NADH + H(+) = a ubiquinol + n Na(+)(out) + NAD(+)</text>
        <dbReference type="Rhea" id="RHEA:47748"/>
        <dbReference type="Rhea" id="RHEA-COMP:9565"/>
        <dbReference type="Rhea" id="RHEA-COMP:9566"/>
        <dbReference type="ChEBI" id="CHEBI:15378"/>
        <dbReference type="ChEBI" id="CHEBI:16389"/>
        <dbReference type="ChEBI" id="CHEBI:17976"/>
        <dbReference type="ChEBI" id="CHEBI:29101"/>
        <dbReference type="ChEBI" id="CHEBI:57540"/>
        <dbReference type="ChEBI" id="CHEBI:57945"/>
        <dbReference type="EC" id="7.2.1.1"/>
    </reaction>
</comment>
<proteinExistence type="inferred from homology"/>
<evidence type="ECO:0000256" key="6">
    <source>
        <dbReference type="ARBA" id="ARBA00022643"/>
    </source>
</evidence>
<dbReference type="RefSeq" id="WP_007364980.1">
    <property type="nucleotide sequence ID" value="NZ_ACLR01000111.1"/>
</dbReference>
<keyword evidence="9 16" id="KW-1133">Transmembrane helix</keyword>
<evidence type="ECO:0000256" key="15">
    <source>
        <dbReference type="ARBA" id="ARBA00023201"/>
    </source>
</evidence>
<name>C2MAM2_9PORP</name>
<dbReference type="HAMAP" id="MF_00427">
    <property type="entry name" value="NqrC"/>
    <property type="match status" value="1"/>
</dbReference>
<dbReference type="GO" id="GO:0006814">
    <property type="term" value="P:sodium ion transport"/>
    <property type="evidence" value="ECO:0007669"/>
    <property type="project" value="UniProtKB-UniRule"/>
</dbReference>
<keyword evidence="1 16" id="KW-0813">Transport</keyword>
<comment type="similarity">
    <text evidence="16 17">Belongs to the NqrC family.</text>
</comment>
<feature type="transmembrane region" description="Helical" evidence="16">
    <location>
        <begin position="12"/>
        <end position="31"/>
    </location>
</feature>
<dbReference type="NCBIfam" id="TIGR01938">
    <property type="entry name" value="nqrC"/>
    <property type="match status" value="1"/>
</dbReference>
<evidence type="ECO:0000313" key="19">
    <source>
        <dbReference type="EMBL" id="EEK17224.1"/>
    </source>
</evidence>
<accession>C2MAM2</accession>
<dbReference type="PANTHER" id="PTHR37838">
    <property type="entry name" value="NA(+)-TRANSLOCATING NADH-QUINONE REDUCTASE SUBUNIT C"/>
    <property type="match status" value="1"/>
</dbReference>
<comment type="caution">
    <text evidence="19">The sequence shown here is derived from an EMBL/GenBank/DDBJ whole genome shotgun (WGS) entry which is preliminary data.</text>
</comment>
<evidence type="ECO:0000256" key="9">
    <source>
        <dbReference type="ARBA" id="ARBA00022989"/>
    </source>
</evidence>
<evidence type="ECO:0000256" key="11">
    <source>
        <dbReference type="ARBA" id="ARBA00023053"/>
    </source>
</evidence>
<keyword evidence="8 16" id="KW-1278">Translocase</keyword>
<keyword evidence="15 16" id="KW-0739">Sodium transport</keyword>
<keyword evidence="3" id="KW-0997">Cell inner membrane</keyword>
<evidence type="ECO:0000256" key="8">
    <source>
        <dbReference type="ARBA" id="ARBA00022967"/>
    </source>
</evidence>
<keyword evidence="4 16" id="KW-0597">Phosphoprotein</keyword>
<keyword evidence="11 16" id="KW-0915">Sodium</keyword>
<feature type="domain" description="FMN-binding" evidence="18">
    <location>
        <begin position="135"/>
        <end position="233"/>
    </location>
</feature>
<comment type="function">
    <text evidence="16">NQR complex catalyzes the reduction of ubiquinone-1 to ubiquinol by two successive reactions, coupled with the transport of Na(+) ions from the cytoplasm to the periplasm. NqrA to NqrE are probably involved in the second step, the conversion of ubisemiquinone to ubiquinol.</text>
</comment>
<evidence type="ECO:0000256" key="4">
    <source>
        <dbReference type="ARBA" id="ARBA00022553"/>
    </source>
</evidence>
<dbReference type="Proteomes" id="UP000003303">
    <property type="component" value="Unassembled WGS sequence"/>
</dbReference>
<evidence type="ECO:0000256" key="13">
    <source>
        <dbReference type="ARBA" id="ARBA00023075"/>
    </source>
</evidence>
<protein>
    <recommendedName>
        <fullName evidence="16 17">Na(+)-translocating NADH-quinone reductase subunit C</fullName>
        <shortName evidence="16 17">Na(+)-NQR subunit C</shortName>
        <shortName evidence="16 17">Na(+)-translocating NQR subunit C</shortName>
        <ecNumber evidence="16 17">7.2.1.1</ecNumber>
    </recommendedName>
    <alternativeName>
        <fullName evidence="16 17">NQR complex subunit C</fullName>
    </alternativeName>
    <alternativeName>
        <fullName evidence="16 17">NQR-1 subunit C</fullName>
    </alternativeName>
</protein>
<evidence type="ECO:0000256" key="1">
    <source>
        <dbReference type="ARBA" id="ARBA00022448"/>
    </source>
</evidence>
<dbReference type="STRING" id="596327.PORUE0001_1156"/>
<dbReference type="GO" id="GO:0010181">
    <property type="term" value="F:FMN binding"/>
    <property type="evidence" value="ECO:0007669"/>
    <property type="project" value="UniProtKB-UniRule"/>
</dbReference>
<feature type="modified residue" description="FMN phosphoryl threonine" evidence="16">
    <location>
        <position position="216"/>
    </location>
</feature>
<comment type="subunit">
    <text evidence="16 17">Composed of six subunits; NqrA, NqrB, NqrC, NqrD, NqrE and NqrF.</text>
</comment>
<evidence type="ECO:0000256" key="2">
    <source>
        <dbReference type="ARBA" id="ARBA00022475"/>
    </source>
</evidence>
<evidence type="ECO:0000256" key="7">
    <source>
        <dbReference type="ARBA" id="ARBA00022692"/>
    </source>
</evidence>